<evidence type="ECO:0000313" key="6">
    <source>
        <dbReference type="EMBL" id="RDS59311.1"/>
    </source>
</evidence>
<evidence type="ECO:0000256" key="4">
    <source>
        <dbReference type="SAM" id="Phobius"/>
    </source>
</evidence>
<dbReference type="Proteomes" id="UP000254492">
    <property type="component" value="Unassembled WGS sequence"/>
</dbReference>
<dbReference type="Pfam" id="PF03793">
    <property type="entry name" value="PASTA"/>
    <property type="match status" value="1"/>
</dbReference>
<comment type="caution">
    <text evidence="6">The sequence shown here is derived from an EMBL/GenBank/DDBJ whole genome shotgun (WGS) entry which is preliminary data.</text>
</comment>
<sequence length="730" mass="79448">MVKKRRMPKRDQPDKNSRNTGKILLILMMLVLVVLGVRFSYVAITKDVRGHKLDKAAQLIYRSQNEIQAKRGEIFDAVGNPLAESSTTYTLAAVLDSSQKSSKGKPMYVKKGQDKAVSEKIANVIGGKAKTYEKLIKSGRKNNLKQVQFGQDGSNLNVKKYKQLKALNVPGLTFTPSESRLYPNGTFASDLIGLTKNDNSSDGKVISGITGIEKSWNKQLTGHNGVKTTSTDTNDRAVSKKNLAVKNGYDIYTTINTKLQTTLEKSMQTLADDMQPKAALAVVMDTKTGKIVATTQRPSYNATTGEGIGDLWTNQLYGTAFEPGSVLKGITLAAAIDSDNWDEDDTYESGTLKIGDKKVTDWNDGEGWGRITYGRGIAASSNVAMALTEQEMGAQTWRKYLNKFKFLKSTNSGFSDEAKGGMQFKYPIEQANTAFGQAISVTPLQMMQGYSAIANNGKELQPQIIEKVVDPNTNRVVSQPKAKTVSKPISKSSAKATRKQLEDVIYSKHGLGKDYAIPDVRTTGKSGTAQVATSSGYSSPGDNTNEIHSWMGMAPSNNPRYMMYIVTKQPQKNTDNIAKDMSDVFKKVMAQALDMSESDNKVVVSSNNQEVGVPTVVGGVTKESTKEIKSNRLTPVVMGDGKTIKSQSITGGEKSIVGQRIFLNTGKNIAVPNMAGWAKSDVLAWAELADIKVNIKGNGFVTTQSVKADSKLSDGYHEITVEFKEPKTSN</sequence>
<dbReference type="SUPFAM" id="SSF56519">
    <property type="entry name" value="Penicillin binding protein dimerisation domain"/>
    <property type="match status" value="1"/>
</dbReference>
<dbReference type="InterPro" id="IPR005543">
    <property type="entry name" value="PASTA_dom"/>
</dbReference>
<dbReference type="Gene3D" id="3.40.710.10">
    <property type="entry name" value="DD-peptidase/beta-lactamase superfamily"/>
    <property type="match status" value="1"/>
</dbReference>
<comment type="similarity">
    <text evidence="2">Belongs to the transpeptidase family.</text>
</comment>
<dbReference type="Pfam" id="PF03717">
    <property type="entry name" value="PBP_dimer"/>
    <property type="match status" value="1"/>
</dbReference>
<keyword evidence="3 4" id="KW-0472">Membrane</keyword>
<dbReference type="Pfam" id="PF00905">
    <property type="entry name" value="Transpeptidase"/>
    <property type="match status" value="1"/>
</dbReference>
<evidence type="ECO:0000259" key="5">
    <source>
        <dbReference type="PROSITE" id="PS51178"/>
    </source>
</evidence>
<dbReference type="CDD" id="cd06575">
    <property type="entry name" value="PASTA_Pbp2x-like_2"/>
    <property type="match status" value="1"/>
</dbReference>
<dbReference type="Gene3D" id="3.90.1310.10">
    <property type="entry name" value="Penicillin-binding protein 2a (Domain 2)"/>
    <property type="match status" value="1"/>
</dbReference>
<protein>
    <submittedName>
        <fullName evidence="6">PASTA domain-containing protein</fullName>
    </submittedName>
</protein>
<name>A0ABX9I3P9_9LACO</name>
<dbReference type="InterPro" id="IPR050515">
    <property type="entry name" value="Beta-lactam/transpept"/>
</dbReference>
<dbReference type="InterPro" id="IPR001460">
    <property type="entry name" value="PCN-bd_Tpept"/>
</dbReference>
<keyword evidence="4" id="KW-1133">Transmembrane helix</keyword>
<gene>
    <name evidence="6" type="ORF">DWV05_06250</name>
</gene>
<reference evidence="6 7" key="1">
    <citation type="submission" date="2018-07" db="EMBL/GenBank/DDBJ databases">
        <title>Genome-based reclassification of Weissella jogaejeotgali as Weissella thailandensis.</title>
        <authorList>
            <person name="Chun J."/>
            <person name="Kim B.-Y."/>
            <person name="Kwak M.-J."/>
        </authorList>
    </citation>
    <scope>NUCLEOTIDE SEQUENCE [LARGE SCALE GENOMIC DNA]</scope>
    <source>
        <strain evidence="6 7">KCTC 3751</strain>
    </source>
</reference>
<evidence type="ECO:0000256" key="1">
    <source>
        <dbReference type="ARBA" id="ARBA00004162"/>
    </source>
</evidence>
<dbReference type="PANTHER" id="PTHR30627">
    <property type="entry name" value="PEPTIDOGLYCAN D,D-TRANSPEPTIDASE"/>
    <property type="match status" value="1"/>
</dbReference>
<evidence type="ECO:0000256" key="3">
    <source>
        <dbReference type="ARBA" id="ARBA00023136"/>
    </source>
</evidence>
<feature type="transmembrane region" description="Helical" evidence="4">
    <location>
        <begin position="21"/>
        <end position="44"/>
    </location>
</feature>
<dbReference type="RefSeq" id="WP_115471180.1">
    <property type="nucleotide sequence ID" value="NZ_BJEC01000009.1"/>
</dbReference>
<dbReference type="SMART" id="SM00740">
    <property type="entry name" value="PASTA"/>
    <property type="match status" value="1"/>
</dbReference>
<keyword evidence="4" id="KW-0812">Transmembrane</keyword>
<dbReference type="Gene3D" id="3.30.70.2110">
    <property type="match status" value="1"/>
</dbReference>
<dbReference type="InterPro" id="IPR005311">
    <property type="entry name" value="PBP_dimer"/>
</dbReference>
<dbReference type="PANTHER" id="PTHR30627:SF26">
    <property type="entry name" value="PENICILLIN-BINDING PROTEIN 2B"/>
    <property type="match status" value="1"/>
</dbReference>
<keyword evidence="7" id="KW-1185">Reference proteome</keyword>
<dbReference type="InterPro" id="IPR036138">
    <property type="entry name" value="PBP_dimer_sf"/>
</dbReference>
<feature type="domain" description="PASTA" evidence="5">
    <location>
        <begin position="666"/>
        <end position="725"/>
    </location>
</feature>
<comment type="subcellular location">
    <subcellularLocation>
        <location evidence="1">Cell membrane</location>
        <topology evidence="1">Single-pass membrane protein</topology>
    </subcellularLocation>
</comment>
<evidence type="ECO:0000256" key="2">
    <source>
        <dbReference type="ARBA" id="ARBA00007171"/>
    </source>
</evidence>
<organism evidence="6 7">
    <name type="scientific">Weissella thailandensis</name>
    <dbReference type="NCBI Taxonomy" id="89061"/>
    <lineage>
        <taxon>Bacteria</taxon>
        <taxon>Bacillati</taxon>
        <taxon>Bacillota</taxon>
        <taxon>Bacilli</taxon>
        <taxon>Lactobacillales</taxon>
        <taxon>Lactobacillaceae</taxon>
        <taxon>Weissella</taxon>
    </lineage>
</organism>
<accession>A0ABX9I3P9</accession>
<evidence type="ECO:0000313" key="7">
    <source>
        <dbReference type="Proteomes" id="UP000254492"/>
    </source>
</evidence>
<dbReference type="EMBL" id="QRAY01000010">
    <property type="protein sequence ID" value="RDS59311.1"/>
    <property type="molecule type" value="Genomic_DNA"/>
</dbReference>
<dbReference type="SUPFAM" id="SSF54184">
    <property type="entry name" value="Penicillin-binding protein 2x (pbp-2x), c-terminal domain"/>
    <property type="match status" value="2"/>
</dbReference>
<dbReference type="PROSITE" id="PS51178">
    <property type="entry name" value="PASTA"/>
    <property type="match status" value="1"/>
</dbReference>
<dbReference type="Gene3D" id="2.20.70.70">
    <property type="match status" value="1"/>
</dbReference>
<dbReference type="SUPFAM" id="SSF56601">
    <property type="entry name" value="beta-lactamase/transpeptidase-like"/>
    <property type="match status" value="1"/>
</dbReference>
<dbReference type="InterPro" id="IPR012338">
    <property type="entry name" value="Beta-lactam/transpept-like"/>
</dbReference>
<proteinExistence type="inferred from homology"/>